<feature type="domain" description="NADH:ubiquinone oxidoreductase-like 20kDa subunit" evidence="9">
    <location>
        <begin position="55"/>
        <end position="167"/>
    </location>
</feature>
<dbReference type="EMBL" id="JACTVA010000011">
    <property type="protein sequence ID" value="MBC9206934.1"/>
    <property type="molecule type" value="Genomic_DNA"/>
</dbReference>
<evidence type="ECO:0000256" key="1">
    <source>
        <dbReference type="ARBA" id="ARBA00001966"/>
    </source>
</evidence>
<evidence type="ECO:0000256" key="4">
    <source>
        <dbReference type="ARBA" id="ARBA00022485"/>
    </source>
</evidence>
<dbReference type="RefSeq" id="WP_187784104.1">
    <property type="nucleotide sequence ID" value="NZ_JACTVA010000011.1"/>
</dbReference>
<accession>A0ABR7RKV1</accession>
<keyword evidence="6" id="KW-0408">Iron</keyword>
<evidence type="ECO:0000313" key="11">
    <source>
        <dbReference type="Proteomes" id="UP000626026"/>
    </source>
</evidence>
<evidence type="ECO:0000256" key="7">
    <source>
        <dbReference type="ARBA" id="ARBA00023014"/>
    </source>
</evidence>
<evidence type="ECO:0000256" key="3">
    <source>
        <dbReference type="ARBA" id="ARBA00022475"/>
    </source>
</evidence>
<keyword evidence="5" id="KW-0479">Metal-binding</keyword>
<dbReference type="InterPro" id="IPR006137">
    <property type="entry name" value="NADH_UbQ_OxRdtase-like_20kDa"/>
</dbReference>
<dbReference type="NCBIfam" id="NF005012">
    <property type="entry name" value="PRK06411.1"/>
    <property type="match status" value="1"/>
</dbReference>
<reference evidence="10 11" key="1">
    <citation type="journal article" date="2013" name="Int. J. Syst. Evol. Microbiol.">
        <title>Roseomonas aerophila sp. nov., isolated from air.</title>
        <authorList>
            <person name="Kim S.J."/>
            <person name="Weon H.Y."/>
            <person name="Ahn J.H."/>
            <person name="Hong S.B."/>
            <person name="Seok S.J."/>
            <person name="Whang K.S."/>
            <person name="Kwon S.W."/>
        </authorList>
    </citation>
    <scope>NUCLEOTIDE SEQUENCE [LARGE SCALE GENOMIC DNA]</scope>
    <source>
        <strain evidence="10 11">NBRC 108923</strain>
    </source>
</reference>
<dbReference type="Proteomes" id="UP000626026">
    <property type="component" value="Unassembled WGS sequence"/>
</dbReference>
<evidence type="ECO:0000256" key="8">
    <source>
        <dbReference type="ARBA" id="ARBA00023136"/>
    </source>
</evidence>
<evidence type="ECO:0000259" key="9">
    <source>
        <dbReference type="Pfam" id="PF01058"/>
    </source>
</evidence>
<gene>
    <name evidence="10" type="primary">nuoB</name>
    <name evidence="10" type="ORF">IBL26_08820</name>
</gene>
<comment type="caution">
    <text evidence="10">The sequence shown here is derived from an EMBL/GenBank/DDBJ whole genome shotgun (WGS) entry which is preliminary data.</text>
</comment>
<keyword evidence="7" id="KW-0411">Iron-sulfur</keyword>
<dbReference type="PANTHER" id="PTHR42989:SF1">
    <property type="entry name" value="FORMATE HYDROGENLYASE SUBUNIT 7-RELATED"/>
    <property type="match status" value="1"/>
</dbReference>
<keyword evidence="8" id="KW-0472">Membrane</keyword>
<evidence type="ECO:0000256" key="6">
    <source>
        <dbReference type="ARBA" id="ARBA00023004"/>
    </source>
</evidence>
<dbReference type="PANTHER" id="PTHR42989">
    <property type="entry name" value="HYDROGENASE-4 COMPONENT I"/>
    <property type="match status" value="1"/>
</dbReference>
<sequence>MLWPKLARSLLHRSHATAPAPHPDTVAALAERMRAAGQTRLGRSLRILVVESGGCGACALEVRALAGAAYDMERYGLHFVTTPRQADILLVTGPATRNMTEALQRAWAAMPEPKWVVAVGDCAGGTGPFQGSYAVEDGGVNAVLPLDLVVPGCPPAPTLVLEGLLALLEAQASLG</sequence>
<protein>
    <submittedName>
        <fullName evidence="10">NADH-quinone oxidoreductase subunit NuoB</fullName>
        <ecNumber evidence="10">1.6.5.11</ecNumber>
    </submittedName>
</protein>
<name>A0ABR7RKV1_9PROT</name>
<comment type="similarity">
    <text evidence="2">Belongs to the complex I 20 kDa subunit family.</text>
</comment>
<evidence type="ECO:0000256" key="2">
    <source>
        <dbReference type="ARBA" id="ARBA00009173"/>
    </source>
</evidence>
<evidence type="ECO:0000313" key="10">
    <source>
        <dbReference type="EMBL" id="MBC9206934.1"/>
    </source>
</evidence>
<dbReference type="SUPFAM" id="SSF56770">
    <property type="entry name" value="HydA/Nqo6-like"/>
    <property type="match status" value="1"/>
</dbReference>
<dbReference type="EC" id="1.6.5.11" evidence="10"/>
<evidence type="ECO:0000256" key="5">
    <source>
        <dbReference type="ARBA" id="ARBA00022723"/>
    </source>
</evidence>
<keyword evidence="10" id="KW-0560">Oxidoreductase</keyword>
<dbReference type="InterPro" id="IPR052375">
    <property type="entry name" value="Complex_I_20kDa-like"/>
</dbReference>
<proteinExistence type="inferred from homology"/>
<comment type="cofactor">
    <cofactor evidence="1">
        <name>[4Fe-4S] cluster</name>
        <dbReference type="ChEBI" id="CHEBI:49883"/>
    </cofactor>
</comment>
<dbReference type="GO" id="GO:0016491">
    <property type="term" value="F:oxidoreductase activity"/>
    <property type="evidence" value="ECO:0007669"/>
    <property type="project" value="UniProtKB-KW"/>
</dbReference>
<dbReference type="Pfam" id="PF01058">
    <property type="entry name" value="Oxidored_q6"/>
    <property type="match status" value="1"/>
</dbReference>
<organism evidence="10 11">
    <name type="scientific">Teichococcus aerophilus</name>
    <dbReference type="NCBI Taxonomy" id="1224513"/>
    <lineage>
        <taxon>Bacteria</taxon>
        <taxon>Pseudomonadati</taxon>
        <taxon>Pseudomonadota</taxon>
        <taxon>Alphaproteobacteria</taxon>
        <taxon>Acetobacterales</taxon>
        <taxon>Roseomonadaceae</taxon>
        <taxon>Roseomonas</taxon>
    </lineage>
</organism>
<keyword evidence="4" id="KW-0004">4Fe-4S</keyword>
<keyword evidence="3" id="KW-1003">Cell membrane</keyword>
<keyword evidence="11" id="KW-1185">Reference proteome</keyword>
<dbReference type="Gene3D" id="3.40.50.12280">
    <property type="match status" value="1"/>
</dbReference>